<dbReference type="NCBIfam" id="TIGR01640">
    <property type="entry name" value="F_box_assoc_1"/>
    <property type="match status" value="1"/>
</dbReference>
<protein>
    <recommendedName>
        <fullName evidence="1">F-box domain-containing protein</fullName>
    </recommendedName>
</protein>
<dbReference type="SMART" id="SM00256">
    <property type="entry name" value="FBOX"/>
    <property type="match status" value="1"/>
</dbReference>
<dbReference type="PANTHER" id="PTHR47993">
    <property type="entry name" value="OS09G0372900 PROTEIN-RELATED"/>
    <property type="match status" value="1"/>
</dbReference>
<proteinExistence type="predicted"/>
<feature type="domain" description="F-box" evidence="1">
    <location>
        <begin position="13"/>
        <end position="54"/>
    </location>
</feature>
<dbReference type="PANTHER" id="PTHR47993:SF207">
    <property type="entry name" value="F-BOX DOMAIN-CONTAINING PROTEIN"/>
    <property type="match status" value="1"/>
</dbReference>
<dbReference type="Gramene" id="HORVU.MOREX.r3.7HG0742490.1">
    <property type="protein sequence ID" value="HORVU.MOREX.r3.7HG0742490.1.CDS1"/>
    <property type="gene ID" value="HORVU.MOREX.r3.7HG0742490"/>
</dbReference>
<dbReference type="InterPro" id="IPR001810">
    <property type="entry name" value="F-box_dom"/>
</dbReference>
<dbReference type="EnsemblPlants" id="HORVU.MOREX.r3.7HG0742490.1">
    <property type="protein sequence ID" value="HORVU.MOREX.r3.7HG0742490.1.CDS1"/>
    <property type="gene ID" value="HORVU.MOREX.r3.7HG0742490"/>
</dbReference>
<reference evidence="2" key="3">
    <citation type="submission" date="2022-01" db="UniProtKB">
        <authorList>
            <consortium name="EnsemblPlants"/>
        </authorList>
    </citation>
    <scope>IDENTIFICATION</scope>
    <source>
        <strain evidence="2">subsp. vulgare</strain>
    </source>
</reference>
<dbReference type="Pfam" id="PF08268">
    <property type="entry name" value="FBA_3"/>
    <property type="match status" value="1"/>
</dbReference>
<accession>A0A8I6YJE4</accession>
<dbReference type="Proteomes" id="UP000011116">
    <property type="component" value="Chromosome 7H"/>
</dbReference>
<name>A0A8I6YJE4_HORVV</name>
<dbReference type="AlphaFoldDB" id="A0A8I6YJE4"/>
<evidence type="ECO:0000313" key="2">
    <source>
        <dbReference type="EnsemblPlants" id="HORVU.MOREX.r3.7HG0742490.1.CDS1"/>
    </source>
</evidence>
<dbReference type="InterPro" id="IPR013187">
    <property type="entry name" value="F-box-assoc_dom_typ3"/>
</dbReference>
<dbReference type="Pfam" id="PF12937">
    <property type="entry name" value="F-box-like"/>
    <property type="match status" value="1"/>
</dbReference>
<sequence>MRQEESGAELDDLPDEILVGKILMLLPPKDVGRCRAVCSSWRSATSTPEFMLDHHRRQPLLPIVDIYGGRPGVLRGPVDSVACQRLWPGLLPPWHRIHAAGHGFLVVSHNQLGSGYHICNPAIHQIALLPQPEFRPKNAILGLYRHDATGEYRMLWSSGHAWDETTLYVLTVGDNESRNIGLSSVSPPSLKHAVLDALPRGRYTAYNPPVHHRGNLHWMPTCHAEIVVFDTDTESFRLMRSATNSHCLEKLFDLEGKLAFSSHDSRSTYMDVWLMEDYAAEIWDLKYRIDLSSIQASPRPRSSASLKRIYKSRKMMATDVAPTTRFLSELVMVNERELLAGFSDKHVLRCNIDGKLSGMANIKGQCCYMEISPYRFKQSILPIPLI</sequence>
<dbReference type="InterPro" id="IPR036047">
    <property type="entry name" value="F-box-like_dom_sf"/>
</dbReference>
<dbReference type="Gramene" id="HORVU.MOREX.r2.7HG0615700.1">
    <property type="protein sequence ID" value="HORVU.MOREX.r2.7HG0615700.1.CDS.1"/>
    <property type="gene ID" value="HORVU.MOREX.r2.7HG0615700"/>
</dbReference>
<dbReference type="InterPro" id="IPR050233">
    <property type="entry name" value="A_thaliana_F-box"/>
</dbReference>
<organism evidence="2 3">
    <name type="scientific">Hordeum vulgare subsp. vulgare</name>
    <name type="common">Domesticated barley</name>
    <dbReference type="NCBI Taxonomy" id="112509"/>
    <lineage>
        <taxon>Eukaryota</taxon>
        <taxon>Viridiplantae</taxon>
        <taxon>Streptophyta</taxon>
        <taxon>Embryophyta</taxon>
        <taxon>Tracheophyta</taxon>
        <taxon>Spermatophyta</taxon>
        <taxon>Magnoliopsida</taxon>
        <taxon>Liliopsida</taxon>
        <taxon>Poales</taxon>
        <taxon>Poaceae</taxon>
        <taxon>BOP clade</taxon>
        <taxon>Pooideae</taxon>
        <taxon>Triticodae</taxon>
        <taxon>Triticeae</taxon>
        <taxon>Hordeinae</taxon>
        <taxon>Hordeum</taxon>
    </lineage>
</organism>
<reference evidence="3" key="1">
    <citation type="journal article" date="2012" name="Nature">
        <title>A physical, genetic and functional sequence assembly of the barley genome.</title>
        <authorList>
            <consortium name="The International Barley Genome Sequencing Consortium"/>
            <person name="Mayer K.F."/>
            <person name="Waugh R."/>
            <person name="Brown J.W."/>
            <person name="Schulman A."/>
            <person name="Langridge P."/>
            <person name="Platzer M."/>
            <person name="Fincher G.B."/>
            <person name="Muehlbauer G.J."/>
            <person name="Sato K."/>
            <person name="Close T.J."/>
            <person name="Wise R.P."/>
            <person name="Stein N."/>
        </authorList>
    </citation>
    <scope>NUCLEOTIDE SEQUENCE [LARGE SCALE GENOMIC DNA]</scope>
    <source>
        <strain evidence="3">cv. Morex</strain>
    </source>
</reference>
<evidence type="ECO:0000313" key="3">
    <source>
        <dbReference type="Proteomes" id="UP000011116"/>
    </source>
</evidence>
<keyword evidence="3" id="KW-1185">Reference proteome</keyword>
<dbReference type="Gene3D" id="1.20.1280.50">
    <property type="match status" value="1"/>
</dbReference>
<dbReference type="InterPro" id="IPR017451">
    <property type="entry name" value="F-box-assoc_interact_dom"/>
</dbReference>
<reference evidence="2" key="2">
    <citation type="submission" date="2020-10" db="EMBL/GenBank/DDBJ databases">
        <authorList>
            <person name="Scholz U."/>
            <person name="Mascher M."/>
            <person name="Fiebig A."/>
        </authorList>
    </citation>
    <scope>NUCLEOTIDE SEQUENCE [LARGE SCALE GENOMIC DNA]</scope>
    <source>
        <strain evidence="2">cv. Morex</strain>
    </source>
</reference>
<evidence type="ECO:0000259" key="1">
    <source>
        <dbReference type="SMART" id="SM00256"/>
    </source>
</evidence>
<dbReference type="SUPFAM" id="SSF81383">
    <property type="entry name" value="F-box domain"/>
    <property type="match status" value="1"/>
</dbReference>